<name>A0A815XAI7_ADIRI</name>
<accession>A0A815XAI7</accession>
<gene>
    <name evidence="1" type="ORF">EDS130_LOCUS46250</name>
</gene>
<feature type="non-terminal residue" evidence="1">
    <location>
        <position position="86"/>
    </location>
</feature>
<evidence type="ECO:0000313" key="2">
    <source>
        <dbReference type="Proteomes" id="UP000663852"/>
    </source>
</evidence>
<reference evidence="1" key="1">
    <citation type="submission" date="2021-02" db="EMBL/GenBank/DDBJ databases">
        <authorList>
            <person name="Nowell W R."/>
        </authorList>
    </citation>
    <scope>NUCLEOTIDE SEQUENCE</scope>
</reference>
<evidence type="ECO:0000313" key="1">
    <source>
        <dbReference type="EMBL" id="CAF1555046.1"/>
    </source>
</evidence>
<organism evidence="1 2">
    <name type="scientific">Adineta ricciae</name>
    <name type="common">Rotifer</name>
    <dbReference type="NCBI Taxonomy" id="249248"/>
    <lineage>
        <taxon>Eukaryota</taxon>
        <taxon>Metazoa</taxon>
        <taxon>Spiralia</taxon>
        <taxon>Gnathifera</taxon>
        <taxon>Rotifera</taxon>
        <taxon>Eurotatoria</taxon>
        <taxon>Bdelloidea</taxon>
        <taxon>Adinetida</taxon>
        <taxon>Adinetidae</taxon>
        <taxon>Adineta</taxon>
    </lineage>
</organism>
<comment type="caution">
    <text evidence="1">The sequence shown here is derived from an EMBL/GenBank/DDBJ whole genome shotgun (WGS) entry which is preliminary data.</text>
</comment>
<sequence length="86" mass="10088">MYLPLARSTVVVFSIVNKWSKERNPTRANAETFEQQPQITLPYWTDGYNWVKLNKEVIFISKDDRTIYFIPAGVETAIIDKELKLH</sequence>
<proteinExistence type="predicted"/>
<dbReference type="EMBL" id="CAJNOJ010001820">
    <property type="protein sequence ID" value="CAF1555046.1"/>
    <property type="molecule type" value="Genomic_DNA"/>
</dbReference>
<dbReference type="AlphaFoldDB" id="A0A815XAI7"/>
<protein>
    <submittedName>
        <fullName evidence="1">Uncharacterized protein</fullName>
    </submittedName>
</protein>
<dbReference type="OrthoDB" id="119028at2759"/>
<dbReference type="Proteomes" id="UP000663852">
    <property type="component" value="Unassembled WGS sequence"/>
</dbReference>